<feature type="domain" description="TACO1/YebC-like N-terminal" evidence="7">
    <location>
        <begin position="5"/>
        <end position="75"/>
    </location>
</feature>
<evidence type="ECO:0000256" key="1">
    <source>
        <dbReference type="ARBA" id="ARBA00008724"/>
    </source>
</evidence>
<sequence length="257" mass="28414">MAGHSQFKNIMYRKGAQDKKRAKLFTKLNREITVAVRESGPEPESNPRLRQAIATALYNNMPKTNIERAIKKATGADAGGEYQEVRYEGYGPGGVAVIVDGLTDNRNRTASEVRAAFNKYGGKMGEQNTAAIMFERIGRIVYGDDVADYDSIFEGAVEAGAKDVEHTPPTGEDETTGAYEIICEAEDFSEVREALREQFGDPREARLGWRPMSTQPVSEEDAQTLFKLLDALEDSDDVQQVTSNFEVSADVMQRLTA</sequence>
<dbReference type="FunFam" id="1.10.10.200:FF:000002">
    <property type="entry name" value="Probable transcriptional regulatory protein CLM62_37755"/>
    <property type="match status" value="1"/>
</dbReference>
<dbReference type="STRING" id="1082479.SAMN05216241_101424"/>
<keyword evidence="4 5" id="KW-0804">Transcription</keyword>
<dbReference type="RefSeq" id="WP_090018447.1">
    <property type="nucleotide sequence ID" value="NZ_FNCE01000001.1"/>
</dbReference>
<evidence type="ECO:0000256" key="2">
    <source>
        <dbReference type="ARBA" id="ARBA00022490"/>
    </source>
</evidence>
<dbReference type="EMBL" id="FNCE01000001">
    <property type="protein sequence ID" value="SDF54703.1"/>
    <property type="molecule type" value="Genomic_DNA"/>
</dbReference>
<keyword evidence="2 5" id="KW-0963">Cytoplasm</keyword>
<evidence type="ECO:0000256" key="5">
    <source>
        <dbReference type="HAMAP-Rule" id="MF_00693"/>
    </source>
</evidence>
<reference evidence="8 9" key="1">
    <citation type="submission" date="2016-10" db="EMBL/GenBank/DDBJ databases">
        <authorList>
            <person name="de Groot N.N."/>
        </authorList>
    </citation>
    <scope>NUCLEOTIDE SEQUENCE [LARGE SCALE GENOMIC DNA]</scope>
    <source>
        <strain evidence="8 9">DSM 25584</strain>
    </source>
</reference>
<dbReference type="GO" id="GO:0006355">
    <property type="term" value="P:regulation of DNA-templated transcription"/>
    <property type="evidence" value="ECO:0007669"/>
    <property type="project" value="UniProtKB-UniRule"/>
</dbReference>
<feature type="domain" description="TACO1/YebC-like second and third" evidence="6">
    <location>
        <begin position="82"/>
        <end position="245"/>
    </location>
</feature>
<evidence type="ECO:0000256" key="4">
    <source>
        <dbReference type="ARBA" id="ARBA00023163"/>
    </source>
</evidence>
<dbReference type="InterPro" id="IPR048300">
    <property type="entry name" value="TACO1_YebC-like_2nd/3rd_dom"/>
</dbReference>
<evidence type="ECO:0000313" key="8">
    <source>
        <dbReference type="EMBL" id="SDF54703.1"/>
    </source>
</evidence>
<evidence type="ECO:0000259" key="6">
    <source>
        <dbReference type="Pfam" id="PF01709"/>
    </source>
</evidence>
<dbReference type="AlphaFoldDB" id="A0A1G7LZ35"/>
<dbReference type="InterPro" id="IPR002876">
    <property type="entry name" value="Transcrip_reg_TACO1-like"/>
</dbReference>
<dbReference type="GO" id="GO:0005737">
    <property type="term" value="C:cytoplasm"/>
    <property type="evidence" value="ECO:0007669"/>
    <property type="project" value="UniProtKB-SubCell"/>
</dbReference>
<name>A0A1G7LZ35_9PROT</name>
<dbReference type="Gene3D" id="1.10.10.200">
    <property type="match status" value="1"/>
</dbReference>
<evidence type="ECO:0000259" key="7">
    <source>
        <dbReference type="Pfam" id="PF20772"/>
    </source>
</evidence>
<comment type="subcellular location">
    <subcellularLocation>
        <location evidence="5">Cytoplasm</location>
    </subcellularLocation>
</comment>
<keyword evidence="5 8" id="KW-0238">DNA-binding</keyword>
<dbReference type="InterPro" id="IPR029072">
    <property type="entry name" value="YebC-like"/>
</dbReference>
<evidence type="ECO:0000256" key="3">
    <source>
        <dbReference type="ARBA" id="ARBA00023015"/>
    </source>
</evidence>
<dbReference type="Gene3D" id="3.30.70.980">
    <property type="match status" value="2"/>
</dbReference>
<organism evidence="8 9">
    <name type="scientific">Limimonas halophila</name>
    <dbReference type="NCBI Taxonomy" id="1082479"/>
    <lineage>
        <taxon>Bacteria</taxon>
        <taxon>Pseudomonadati</taxon>
        <taxon>Pseudomonadota</taxon>
        <taxon>Alphaproteobacteria</taxon>
        <taxon>Rhodospirillales</taxon>
        <taxon>Rhodovibrionaceae</taxon>
        <taxon>Limimonas</taxon>
    </lineage>
</organism>
<protein>
    <recommendedName>
        <fullName evidence="5">Probable transcriptional regulatory protein SAMN05216241_101424</fullName>
    </recommendedName>
</protein>
<dbReference type="Pfam" id="PF01709">
    <property type="entry name" value="Transcrip_reg"/>
    <property type="match status" value="1"/>
</dbReference>
<dbReference type="PANTHER" id="PTHR12532:SF11">
    <property type="match status" value="1"/>
</dbReference>
<dbReference type="GO" id="GO:0003677">
    <property type="term" value="F:DNA binding"/>
    <property type="evidence" value="ECO:0007669"/>
    <property type="project" value="UniProtKB-UniRule"/>
</dbReference>
<proteinExistence type="inferred from homology"/>
<dbReference type="SUPFAM" id="SSF75625">
    <property type="entry name" value="YebC-like"/>
    <property type="match status" value="1"/>
</dbReference>
<dbReference type="NCBIfam" id="NF001030">
    <property type="entry name" value="PRK00110.1"/>
    <property type="match status" value="1"/>
</dbReference>
<dbReference type="InterPro" id="IPR017856">
    <property type="entry name" value="Integrase-like_N"/>
</dbReference>
<dbReference type="InterPro" id="IPR026564">
    <property type="entry name" value="Transcrip_reg_TACO1-like_dom3"/>
</dbReference>
<accession>A0A1G7LZ35</accession>
<comment type="similarity">
    <text evidence="1 5">Belongs to the TACO1 family.</text>
</comment>
<dbReference type="NCBIfam" id="TIGR01033">
    <property type="entry name" value="YebC/PmpR family DNA-binding transcriptional regulator"/>
    <property type="match status" value="1"/>
</dbReference>
<dbReference type="HAMAP" id="MF_00693">
    <property type="entry name" value="Transcrip_reg_TACO1"/>
    <property type="match status" value="1"/>
</dbReference>
<keyword evidence="9" id="KW-1185">Reference proteome</keyword>
<dbReference type="NCBIfam" id="NF009044">
    <property type="entry name" value="PRK12378.1"/>
    <property type="match status" value="1"/>
</dbReference>
<dbReference type="Proteomes" id="UP000199415">
    <property type="component" value="Unassembled WGS sequence"/>
</dbReference>
<evidence type="ECO:0000313" key="9">
    <source>
        <dbReference type="Proteomes" id="UP000199415"/>
    </source>
</evidence>
<gene>
    <name evidence="8" type="ORF">SAMN05216241_101424</name>
</gene>
<dbReference type="Pfam" id="PF20772">
    <property type="entry name" value="TACO1_YebC_N"/>
    <property type="match status" value="1"/>
</dbReference>
<dbReference type="PANTHER" id="PTHR12532">
    <property type="entry name" value="TRANSLATIONAL ACTIVATOR OF CYTOCHROME C OXIDASE 1"/>
    <property type="match status" value="1"/>
</dbReference>
<keyword evidence="3 5" id="KW-0805">Transcription regulation</keyword>
<dbReference type="OrthoDB" id="9781053at2"/>
<dbReference type="InterPro" id="IPR049083">
    <property type="entry name" value="TACO1_YebC_N"/>
</dbReference>